<evidence type="ECO:0000313" key="2">
    <source>
        <dbReference type="Proteomes" id="UP001150603"/>
    </source>
</evidence>
<dbReference type="EMBL" id="JANBPW010005105">
    <property type="protein sequence ID" value="KAJ1933350.1"/>
    <property type="molecule type" value="Genomic_DNA"/>
</dbReference>
<name>A0ACC1J116_9FUNG</name>
<gene>
    <name evidence="1" type="ORF">FBU59_006054</name>
</gene>
<accession>A0ACC1J116</accession>
<comment type="caution">
    <text evidence="1">The sequence shown here is derived from an EMBL/GenBank/DDBJ whole genome shotgun (WGS) entry which is preliminary data.</text>
</comment>
<reference evidence="1" key="1">
    <citation type="submission" date="2022-07" db="EMBL/GenBank/DDBJ databases">
        <title>Phylogenomic reconstructions and comparative analyses of Kickxellomycotina fungi.</title>
        <authorList>
            <person name="Reynolds N.K."/>
            <person name="Stajich J.E."/>
            <person name="Barry K."/>
            <person name="Grigoriev I.V."/>
            <person name="Crous P."/>
            <person name="Smith M.E."/>
        </authorList>
    </citation>
    <scope>NUCLEOTIDE SEQUENCE</scope>
    <source>
        <strain evidence="1">NRRL 5244</strain>
    </source>
</reference>
<protein>
    <submittedName>
        <fullName evidence="1">Uncharacterized protein</fullName>
    </submittedName>
</protein>
<keyword evidence="2" id="KW-1185">Reference proteome</keyword>
<feature type="non-terminal residue" evidence="1">
    <location>
        <position position="199"/>
    </location>
</feature>
<dbReference type="Proteomes" id="UP001150603">
    <property type="component" value="Unassembled WGS sequence"/>
</dbReference>
<evidence type="ECO:0000313" key="1">
    <source>
        <dbReference type="EMBL" id="KAJ1933350.1"/>
    </source>
</evidence>
<proteinExistence type="predicted"/>
<sequence>MVQPKFDDSADRTLELVSLSRANSFDGTMSRTRTKREQLKRHVRIIAATHFLPFSVHVSESTPQEPYEWTVARRGGHTAMYAGIRSLSDQPNMDCTKVGWIGSYVDAKGSEHPCDGLSEESKRSMCRTLLEVDAVPVFIDEELAYKHYEGFSKQVLWPLLHYMAWNDAQRPEPTWWASYQKVNELFAKVVSSVYVEGDI</sequence>
<organism evidence="1 2">
    <name type="scientific">Linderina macrospora</name>
    <dbReference type="NCBI Taxonomy" id="4868"/>
    <lineage>
        <taxon>Eukaryota</taxon>
        <taxon>Fungi</taxon>
        <taxon>Fungi incertae sedis</taxon>
        <taxon>Zoopagomycota</taxon>
        <taxon>Kickxellomycotina</taxon>
        <taxon>Kickxellomycetes</taxon>
        <taxon>Kickxellales</taxon>
        <taxon>Kickxellaceae</taxon>
        <taxon>Linderina</taxon>
    </lineage>
</organism>